<reference evidence="2" key="7">
    <citation type="journal article" date="2005" name="Science">
        <title>The Transcriptional Landscape of the Mammalian Genome.</title>
        <authorList>
            <consortium name="The FANTOM Consortium"/>
            <consortium name="Riken Genome Exploration Research Group and Genome Science Group (Genome Network Project Core Group)"/>
        </authorList>
    </citation>
    <scope>NUCLEOTIDE SEQUENCE</scope>
    <source>
        <tissue evidence="2">Lung</tissue>
    </source>
</reference>
<accession>Q3UN03</accession>
<proteinExistence type="evidence at transcript level"/>
<name>Q3UN03_MOUSE</name>
<evidence type="ECO:0000256" key="1">
    <source>
        <dbReference type="SAM" id="MobiDB-lite"/>
    </source>
</evidence>
<reference evidence="2" key="8">
    <citation type="journal article" date="2005" name="Science">
        <title>Antisense Transcription in the Mammalian Transcriptome.</title>
        <authorList>
            <consortium name="RIKEN Genome Exploration Research Group and Genome Science Group (Genome Network Project Core Group) and the FANTOM Consortium"/>
        </authorList>
    </citation>
    <scope>NUCLEOTIDE SEQUENCE</scope>
    <source>
        <tissue evidence="2">Lung</tissue>
    </source>
</reference>
<sequence>VKASSGCASWLLGPERPHPSHGRYWGYRSRTQSDPFELGKPQRRPASPGAEGVHPQFPGRSSWFAWGWARRDQTRIQTPHRNILLSDREPPGGVAMATLTRAPGCWVDLIAFCGARPDVQPRSAPAAPLGQCCPQIPGSAVVTAG</sequence>
<evidence type="ECO:0000313" key="2">
    <source>
        <dbReference type="EMBL" id="BAE25945.1"/>
    </source>
</evidence>
<reference evidence="2" key="2">
    <citation type="journal article" date="2000" name="Genome Res.">
        <title>Normalization and subtraction of cap-trapper-selected cDNAs to prepare full-length cDNA libraries for rapid discovery of new genes.</title>
        <authorList>
            <person name="Carninci P."/>
            <person name="Shibata Y."/>
            <person name="Hayatsu N."/>
            <person name="Sugahara Y."/>
            <person name="Shibata K."/>
            <person name="Itoh M."/>
            <person name="Konno H."/>
            <person name="Okazaki Y."/>
            <person name="Muramatsu M."/>
            <person name="Hayashizaki Y."/>
        </authorList>
    </citation>
    <scope>NUCLEOTIDE SEQUENCE</scope>
    <source>
        <tissue evidence="2">Lung</tissue>
    </source>
</reference>
<gene>
    <name evidence="3" type="primary">G730003C15Rik</name>
</gene>
<organism evidence="2">
    <name type="scientific">Mus musculus</name>
    <name type="common">Mouse</name>
    <dbReference type="NCBI Taxonomy" id="10090"/>
    <lineage>
        <taxon>Eukaryota</taxon>
        <taxon>Metazoa</taxon>
        <taxon>Chordata</taxon>
        <taxon>Craniata</taxon>
        <taxon>Vertebrata</taxon>
        <taxon>Euteleostomi</taxon>
        <taxon>Mammalia</taxon>
        <taxon>Eutheria</taxon>
        <taxon>Euarchontoglires</taxon>
        <taxon>Glires</taxon>
        <taxon>Rodentia</taxon>
        <taxon>Myomorpha</taxon>
        <taxon>Muroidea</taxon>
        <taxon>Muridae</taxon>
        <taxon>Murinae</taxon>
        <taxon>Mus</taxon>
        <taxon>Mus</taxon>
    </lineage>
</organism>
<reference evidence="2" key="4">
    <citation type="journal article" date="2001" name="Nature">
        <title>Functional annotation of a full-length mouse cDNA collection.</title>
        <authorList>
            <consortium name="The RIKEN Genome Exploration Research Group Phase II Team and the FANTOM Consortium"/>
        </authorList>
    </citation>
    <scope>NUCLEOTIDE SEQUENCE</scope>
    <source>
        <tissue evidence="2">Lung</tissue>
    </source>
</reference>
<protein>
    <submittedName>
        <fullName evidence="2">Uncharacterized protein</fullName>
    </submittedName>
</protein>
<evidence type="ECO:0000313" key="3">
    <source>
        <dbReference type="MGI" id="MGI:3641700"/>
    </source>
</evidence>
<feature type="non-terminal residue" evidence="2">
    <location>
        <position position="1"/>
    </location>
</feature>
<reference evidence="2" key="1">
    <citation type="journal article" date="1999" name="Methods Enzymol.">
        <title>High-efficiency full-length cDNA cloning.</title>
        <authorList>
            <person name="Carninci P."/>
            <person name="Hayashizaki Y."/>
        </authorList>
    </citation>
    <scope>NUCLEOTIDE SEQUENCE</scope>
    <source>
        <tissue evidence="2">Lung</tissue>
    </source>
</reference>
<reference evidence="2" key="3">
    <citation type="journal article" date="2000" name="Genome Res.">
        <title>RIKEN integrated sequence analysis (RISA) system--384-format sequencing pipeline with 384 multicapillary sequencer.</title>
        <authorList>
            <person name="Shibata K."/>
            <person name="Itoh M."/>
            <person name="Aizawa K."/>
            <person name="Nagaoka S."/>
            <person name="Sasaki N."/>
            <person name="Carninci P."/>
            <person name="Konno H."/>
            <person name="Akiyama J."/>
            <person name="Nishi K."/>
            <person name="Kitsunai T."/>
            <person name="Tashiro H."/>
            <person name="Itoh M."/>
            <person name="Sumi N."/>
            <person name="Ishii Y."/>
            <person name="Nakamura S."/>
            <person name="Hazama M."/>
            <person name="Nishine T."/>
            <person name="Harada A."/>
            <person name="Yamamoto R."/>
            <person name="Matsumoto H."/>
            <person name="Sakaguchi S."/>
            <person name="Ikegami T."/>
            <person name="Kashiwagi K."/>
            <person name="Fujiwake S."/>
            <person name="Inoue K."/>
            <person name="Togawa Y."/>
            <person name="Izawa M."/>
            <person name="Ohara E."/>
            <person name="Watahiki M."/>
            <person name="Yoneda Y."/>
            <person name="Ishikawa T."/>
            <person name="Ozawa K."/>
            <person name="Tanaka T."/>
            <person name="Matsuura S."/>
            <person name="Kawai J."/>
            <person name="Okazaki Y."/>
            <person name="Muramatsu M."/>
            <person name="Inoue Y."/>
            <person name="Kira A."/>
            <person name="Hayashizaki Y."/>
        </authorList>
    </citation>
    <scope>NUCLEOTIDE SEQUENCE</scope>
    <source>
        <tissue evidence="2">Lung</tissue>
    </source>
</reference>
<dbReference type="AGR" id="MGI:3641700"/>
<reference evidence="2" key="5">
    <citation type="journal article" date="2002" name="Nature">
        <title>Analysis of the mouse transcriptome based on functional annotation of 60,770 full-length cDNAs.</title>
        <authorList>
            <consortium name="The FANTOM Consortium and the RIKEN Genome Exploration Research Group Phase I and II Team"/>
        </authorList>
    </citation>
    <scope>NUCLEOTIDE SEQUENCE</scope>
    <source>
        <tissue evidence="2">Lung</tissue>
    </source>
</reference>
<dbReference type="EMBL" id="AK144579">
    <property type="protein sequence ID" value="BAE25945.1"/>
    <property type="molecule type" value="mRNA"/>
</dbReference>
<dbReference type="MGI" id="MGI:3641700">
    <property type="gene designation" value="G730003C15Rik"/>
</dbReference>
<feature type="region of interest" description="Disordered" evidence="1">
    <location>
        <begin position="1"/>
        <end position="56"/>
    </location>
</feature>
<dbReference type="AlphaFoldDB" id="Q3UN03"/>
<reference evidence="2" key="6">
    <citation type="submission" date="2004-03" db="EMBL/GenBank/DDBJ databases">
        <authorList>
            <person name="Arakawa T."/>
            <person name="Carninci P."/>
            <person name="Fukuda S."/>
            <person name="Hashizume W."/>
            <person name="Hayashida K."/>
            <person name="Hori F."/>
            <person name="Iida J."/>
            <person name="Imamura K."/>
            <person name="Imotani K."/>
            <person name="Itoh M."/>
            <person name="Kanagawa S."/>
            <person name="Kawai J."/>
            <person name="Kojima M."/>
            <person name="Konno H."/>
            <person name="Murata M."/>
            <person name="Nakamura M."/>
            <person name="Ninomiya N."/>
            <person name="Nishiyori H."/>
            <person name="Nomura K."/>
            <person name="Ohno M."/>
            <person name="Sakazume N."/>
            <person name="Sano H."/>
            <person name="Sasaki D."/>
            <person name="Shibata K."/>
            <person name="Shiraki T."/>
            <person name="Tagami M."/>
            <person name="Tagami Y."/>
            <person name="Waki K."/>
            <person name="Watahiki A."/>
            <person name="Muramatsu M."/>
            <person name="Hayashizaki Y."/>
        </authorList>
    </citation>
    <scope>NUCLEOTIDE SEQUENCE</scope>
    <source>
        <tissue evidence="2">Lung</tissue>
    </source>
</reference>